<protein>
    <submittedName>
        <fullName evidence="1">Uncharacterized protein</fullName>
    </submittedName>
</protein>
<evidence type="ECO:0000313" key="2">
    <source>
        <dbReference type="Proteomes" id="UP001367508"/>
    </source>
</evidence>
<name>A0AAN9KP42_CANGL</name>
<dbReference type="Proteomes" id="UP001367508">
    <property type="component" value="Unassembled WGS sequence"/>
</dbReference>
<evidence type="ECO:0000313" key="1">
    <source>
        <dbReference type="EMBL" id="KAK7321225.1"/>
    </source>
</evidence>
<keyword evidence="2" id="KW-1185">Reference proteome</keyword>
<reference evidence="1 2" key="1">
    <citation type="submission" date="2024-01" db="EMBL/GenBank/DDBJ databases">
        <title>The genomes of 5 underutilized Papilionoideae crops provide insights into root nodulation and disease resistanc.</title>
        <authorList>
            <person name="Jiang F."/>
        </authorList>
    </citation>
    <scope>NUCLEOTIDE SEQUENCE [LARGE SCALE GENOMIC DNA]</scope>
    <source>
        <strain evidence="1">LVBAO_FW01</strain>
        <tissue evidence="1">Leaves</tissue>
    </source>
</reference>
<gene>
    <name evidence="1" type="ORF">VNO77_31650</name>
</gene>
<sequence length="73" mass="7817">MEASIHVMQGTTGKPKPRLWSATVLLVGRDLGTQSLLHVLIVSQKARGTCADVQGSMAINHVLKGRLMLLPQG</sequence>
<dbReference type="EMBL" id="JAYMYQ010000007">
    <property type="protein sequence ID" value="KAK7321225.1"/>
    <property type="molecule type" value="Genomic_DNA"/>
</dbReference>
<proteinExistence type="predicted"/>
<comment type="caution">
    <text evidence="1">The sequence shown here is derived from an EMBL/GenBank/DDBJ whole genome shotgun (WGS) entry which is preliminary data.</text>
</comment>
<dbReference type="AlphaFoldDB" id="A0AAN9KP42"/>
<organism evidence="1 2">
    <name type="scientific">Canavalia gladiata</name>
    <name type="common">Sword bean</name>
    <name type="synonym">Dolichos gladiatus</name>
    <dbReference type="NCBI Taxonomy" id="3824"/>
    <lineage>
        <taxon>Eukaryota</taxon>
        <taxon>Viridiplantae</taxon>
        <taxon>Streptophyta</taxon>
        <taxon>Embryophyta</taxon>
        <taxon>Tracheophyta</taxon>
        <taxon>Spermatophyta</taxon>
        <taxon>Magnoliopsida</taxon>
        <taxon>eudicotyledons</taxon>
        <taxon>Gunneridae</taxon>
        <taxon>Pentapetalae</taxon>
        <taxon>rosids</taxon>
        <taxon>fabids</taxon>
        <taxon>Fabales</taxon>
        <taxon>Fabaceae</taxon>
        <taxon>Papilionoideae</taxon>
        <taxon>50 kb inversion clade</taxon>
        <taxon>NPAAA clade</taxon>
        <taxon>indigoferoid/millettioid clade</taxon>
        <taxon>Phaseoleae</taxon>
        <taxon>Canavalia</taxon>
    </lineage>
</organism>
<accession>A0AAN9KP42</accession>